<protein>
    <submittedName>
        <fullName evidence="1">Unannotated protein</fullName>
    </submittedName>
</protein>
<dbReference type="AlphaFoldDB" id="A0A6J6LN12"/>
<evidence type="ECO:0000313" key="1">
    <source>
        <dbReference type="EMBL" id="CAB4663036.1"/>
    </source>
</evidence>
<proteinExistence type="predicted"/>
<organism evidence="1">
    <name type="scientific">freshwater metagenome</name>
    <dbReference type="NCBI Taxonomy" id="449393"/>
    <lineage>
        <taxon>unclassified sequences</taxon>
        <taxon>metagenomes</taxon>
        <taxon>ecological metagenomes</taxon>
    </lineage>
</organism>
<name>A0A6J6LN12_9ZZZZ</name>
<accession>A0A6J6LN12</accession>
<reference evidence="1" key="1">
    <citation type="submission" date="2020-05" db="EMBL/GenBank/DDBJ databases">
        <authorList>
            <person name="Chiriac C."/>
            <person name="Salcher M."/>
            <person name="Ghai R."/>
            <person name="Kavagutti S V."/>
        </authorList>
    </citation>
    <scope>NUCLEOTIDE SEQUENCE</scope>
</reference>
<dbReference type="EMBL" id="CAEZWQ010000066">
    <property type="protein sequence ID" value="CAB4663036.1"/>
    <property type="molecule type" value="Genomic_DNA"/>
</dbReference>
<gene>
    <name evidence="1" type="ORF">UFOPK2275_00665</name>
</gene>
<sequence>MFNGFTFAVIASKNLLWALPLPIFLHISCTAAGQPLQRFNSARFPFAPKSTLLINATAATSESENFKSSLVINVKLPKEA</sequence>